<dbReference type="PANTHER" id="PTHR11941:SF54">
    <property type="entry name" value="ENOYL-COA HYDRATASE, MITOCHONDRIAL"/>
    <property type="match status" value="1"/>
</dbReference>
<proteinExistence type="predicted"/>
<reference evidence="2 3" key="1">
    <citation type="submission" date="2020-01" db="EMBL/GenBank/DDBJ databases">
        <authorList>
            <person name="Sanchez-Estrada R."/>
            <person name="Gonzalez-Y-Merchand J.A."/>
            <person name="Rivera-Gutierrez S."/>
        </authorList>
    </citation>
    <scope>NUCLEOTIDE SEQUENCE [LARGE SCALE GENOMIC DNA]</scope>
    <source>
        <strain evidence="2 3">CST 7247</strain>
    </source>
</reference>
<evidence type="ECO:0000313" key="3">
    <source>
        <dbReference type="Proteomes" id="UP000466523"/>
    </source>
</evidence>
<keyword evidence="1" id="KW-0443">Lipid metabolism</keyword>
<name>A0A7K3L6K1_9MYCO</name>
<keyword evidence="2" id="KW-0413">Isomerase</keyword>
<dbReference type="SUPFAM" id="SSF52096">
    <property type="entry name" value="ClpP/crotonase"/>
    <property type="match status" value="1"/>
</dbReference>
<dbReference type="PANTHER" id="PTHR11941">
    <property type="entry name" value="ENOYL-COA HYDRATASE-RELATED"/>
    <property type="match status" value="1"/>
</dbReference>
<dbReference type="Pfam" id="PF00378">
    <property type="entry name" value="ECH_1"/>
    <property type="match status" value="1"/>
</dbReference>
<dbReference type="GO" id="GO:0006635">
    <property type="term" value="P:fatty acid beta-oxidation"/>
    <property type="evidence" value="ECO:0007669"/>
    <property type="project" value="TreeGrafter"/>
</dbReference>
<dbReference type="InterPro" id="IPR029045">
    <property type="entry name" value="ClpP/crotonase-like_dom_sf"/>
</dbReference>
<dbReference type="InterPro" id="IPR001753">
    <property type="entry name" value="Enoyl-CoA_hydra/iso"/>
</dbReference>
<protein>
    <submittedName>
        <fullName evidence="2">Enoyl-CoA hydratase/isomerase family protein</fullName>
    </submittedName>
</protein>
<dbReference type="Gene3D" id="3.90.226.10">
    <property type="entry name" value="2-enoyl-CoA Hydratase, Chain A, domain 1"/>
    <property type="match status" value="1"/>
</dbReference>
<dbReference type="Proteomes" id="UP000466523">
    <property type="component" value="Unassembled WGS sequence"/>
</dbReference>
<dbReference type="EMBL" id="JAACYR010000005">
    <property type="protein sequence ID" value="NDJ88028.1"/>
    <property type="molecule type" value="Genomic_DNA"/>
</dbReference>
<comment type="caution">
    <text evidence="2">The sequence shown here is derived from an EMBL/GenBank/DDBJ whole genome shotgun (WGS) entry which is preliminary data.</text>
</comment>
<organism evidence="2 3">
    <name type="scientific">Mycolicibacter kumamotonensis</name>
    <dbReference type="NCBI Taxonomy" id="354243"/>
    <lineage>
        <taxon>Bacteria</taxon>
        <taxon>Bacillati</taxon>
        <taxon>Actinomycetota</taxon>
        <taxon>Actinomycetes</taxon>
        <taxon>Mycobacteriales</taxon>
        <taxon>Mycobacteriaceae</taxon>
        <taxon>Mycolicibacter</taxon>
    </lineage>
</organism>
<dbReference type="AlphaFoldDB" id="A0A7K3L6K1"/>
<sequence length="255" mass="27341">MESAAVLVDSDGPVRALTLNRPDALNAFDDELHEALIEALREICYDAEAKVVVVTGAGKAFSAGGNIDDFTTLANDLHVRRATLRKGRKLFDDLINVHLPVIAAVNGPAVGLGCTLATACDMVFISEDTFMADPHITVGLVAGDGGAITWPLNAGLLRAKEFLLTGDRITAERAVEMGLANRAVPADELMARATEFAHRLAALPWQAVQDTKAVLNQHLRVASASMLGYGLAAESQSHDTAEYRAVPERFRARRK</sequence>
<gene>
    <name evidence="2" type="ORF">GWR20_02470</name>
</gene>
<dbReference type="GO" id="GO:0016853">
    <property type="term" value="F:isomerase activity"/>
    <property type="evidence" value="ECO:0007669"/>
    <property type="project" value="UniProtKB-KW"/>
</dbReference>
<evidence type="ECO:0000256" key="1">
    <source>
        <dbReference type="ARBA" id="ARBA00023098"/>
    </source>
</evidence>
<evidence type="ECO:0000313" key="2">
    <source>
        <dbReference type="EMBL" id="NDJ88028.1"/>
    </source>
</evidence>
<dbReference type="CDD" id="cd06558">
    <property type="entry name" value="crotonase-like"/>
    <property type="match status" value="1"/>
</dbReference>
<accession>A0A7K3L6K1</accession>